<name>A0A7T1WTA2_9ACTN</name>
<dbReference type="EMBL" id="CP048882">
    <property type="protein sequence ID" value="QPP07977.1"/>
    <property type="molecule type" value="Genomic_DNA"/>
</dbReference>
<dbReference type="Gene3D" id="3.40.1000.10">
    <property type="entry name" value="Mog1/PsbP, alpha/beta/alpha sandwich"/>
    <property type="match status" value="1"/>
</dbReference>
<keyword evidence="2" id="KW-1185">Reference proteome</keyword>
<evidence type="ECO:0000313" key="2">
    <source>
        <dbReference type="Proteomes" id="UP000595046"/>
    </source>
</evidence>
<accession>A0A7T1WTA2</accession>
<gene>
    <name evidence="1" type="ORF">G4Z16_17960</name>
</gene>
<protein>
    <submittedName>
        <fullName evidence="1">Uncharacterized protein</fullName>
    </submittedName>
</protein>
<evidence type="ECO:0000313" key="1">
    <source>
        <dbReference type="EMBL" id="QPP07977.1"/>
    </source>
</evidence>
<dbReference type="AlphaFoldDB" id="A0A7T1WTA2"/>
<proteinExistence type="predicted"/>
<organism evidence="1 2">
    <name type="scientific">Streptomyces bathyalis</name>
    <dbReference type="NCBI Taxonomy" id="2710756"/>
    <lineage>
        <taxon>Bacteria</taxon>
        <taxon>Bacillati</taxon>
        <taxon>Actinomycetota</taxon>
        <taxon>Actinomycetes</taxon>
        <taxon>Kitasatosporales</taxon>
        <taxon>Streptomycetaceae</taxon>
        <taxon>Streptomyces</taxon>
    </lineage>
</organism>
<dbReference type="Proteomes" id="UP000595046">
    <property type="component" value="Chromosome"/>
</dbReference>
<dbReference type="RefSeq" id="WP_197351771.1">
    <property type="nucleotide sequence ID" value="NZ_CP048882.1"/>
</dbReference>
<dbReference type="KEGG" id="sbat:G4Z16_17960"/>
<reference evidence="2" key="1">
    <citation type="submission" date="2020-02" db="EMBL/GenBank/DDBJ databases">
        <title>Streptomyces sp. ASO4wet.</title>
        <authorList>
            <person name="Risdian C."/>
            <person name="Landwehr W."/>
            <person name="Schupp P."/>
            <person name="Wink J."/>
        </authorList>
    </citation>
    <scope>NUCLEOTIDE SEQUENCE [LARGE SCALE GENOMIC DNA]</scope>
    <source>
        <strain evidence="2">ASO4wet</strain>
    </source>
</reference>
<sequence>MPGTLPVPLNVELPQGWESAPPDKVGAPHAAFVALHKTSQGQGFTPNITVTGRTLEGSGSLHRLAEESVQRLRENLGAVDVVKRTEVGTSTAPGLVDAPGIVQNLRIQATVNEQPMELAQSQFILLLENEQQRGELVEIEVALTAKMSQLDDVLEDFQTFLSALRPAAPTSEGNGPA</sequence>